<evidence type="ECO:0000256" key="1">
    <source>
        <dbReference type="ARBA" id="ARBA00000843"/>
    </source>
</evidence>
<keyword evidence="8 14" id="KW-0227">DNA damage</keyword>
<dbReference type="SUPFAM" id="SSF55811">
    <property type="entry name" value="Nudix"/>
    <property type="match status" value="1"/>
</dbReference>
<keyword evidence="10 14" id="KW-0408">Iron</keyword>
<dbReference type="Gene3D" id="1.10.340.30">
    <property type="entry name" value="Hypothetical protein, domain 2"/>
    <property type="match status" value="1"/>
</dbReference>
<dbReference type="InterPro" id="IPR005760">
    <property type="entry name" value="A/G_AdeGlyc_MutY"/>
</dbReference>
<evidence type="ECO:0000259" key="15">
    <source>
        <dbReference type="SMART" id="SM00478"/>
    </source>
</evidence>
<evidence type="ECO:0000256" key="5">
    <source>
        <dbReference type="ARBA" id="ARBA00022023"/>
    </source>
</evidence>
<evidence type="ECO:0000256" key="14">
    <source>
        <dbReference type="RuleBase" id="RU365096"/>
    </source>
</evidence>
<dbReference type="Pfam" id="PF14815">
    <property type="entry name" value="NUDIX_4"/>
    <property type="match status" value="1"/>
</dbReference>
<accession>A0ABX1N240</accession>
<evidence type="ECO:0000256" key="3">
    <source>
        <dbReference type="ARBA" id="ARBA00008343"/>
    </source>
</evidence>
<dbReference type="Gene3D" id="3.90.79.10">
    <property type="entry name" value="Nucleoside Triphosphate Pyrophosphohydrolase"/>
    <property type="match status" value="1"/>
</dbReference>
<evidence type="ECO:0000256" key="10">
    <source>
        <dbReference type="ARBA" id="ARBA00023004"/>
    </source>
</evidence>
<comment type="similarity">
    <text evidence="3 14">Belongs to the Nth/MutY family.</text>
</comment>
<evidence type="ECO:0000313" key="16">
    <source>
        <dbReference type="EMBL" id="NMF93114.1"/>
    </source>
</evidence>
<evidence type="ECO:0000256" key="2">
    <source>
        <dbReference type="ARBA" id="ARBA00002933"/>
    </source>
</evidence>
<feature type="domain" description="HhH-GPD" evidence="15">
    <location>
        <begin position="44"/>
        <end position="195"/>
    </location>
</feature>
<comment type="function">
    <text evidence="2">Adenine glycosylase active on G-A mispairs. MutY also corrects error-prone DNA synthesis past GO lesions which are due to the oxidatively damaged form of guanine: 7,8-dihydro-8-oxoguanine (8-oxo-dGTP).</text>
</comment>
<dbReference type="CDD" id="cd00056">
    <property type="entry name" value="ENDO3c"/>
    <property type="match status" value="1"/>
</dbReference>
<evidence type="ECO:0000256" key="9">
    <source>
        <dbReference type="ARBA" id="ARBA00022801"/>
    </source>
</evidence>
<evidence type="ECO:0000256" key="4">
    <source>
        <dbReference type="ARBA" id="ARBA00012045"/>
    </source>
</evidence>
<dbReference type="EC" id="3.2.2.31" evidence="4 14"/>
<comment type="caution">
    <text evidence="16">The sequence shown here is derived from an EMBL/GenBank/DDBJ whole genome shotgun (WGS) entry which is preliminary data.</text>
</comment>
<dbReference type="PROSITE" id="PS00764">
    <property type="entry name" value="ENDONUCLEASE_III_1"/>
    <property type="match status" value="1"/>
</dbReference>
<evidence type="ECO:0000256" key="11">
    <source>
        <dbReference type="ARBA" id="ARBA00023014"/>
    </source>
</evidence>
<keyword evidence="9" id="KW-0378">Hydrolase</keyword>
<gene>
    <name evidence="16" type="primary">mutY</name>
    <name evidence="16" type="ORF">GO608_07205</name>
</gene>
<dbReference type="PROSITE" id="PS01155">
    <property type="entry name" value="ENDONUCLEASE_III_2"/>
    <property type="match status" value="1"/>
</dbReference>
<evidence type="ECO:0000313" key="17">
    <source>
        <dbReference type="Proteomes" id="UP000601990"/>
    </source>
</evidence>
<dbReference type="Pfam" id="PF00730">
    <property type="entry name" value="HhH-GPD"/>
    <property type="match status" value="1"/>
</dbReference>
<proteinExistence type="inferred from homology"/>
<dbReference type="PANTHER" id="PTHR42944">
    <property type="entry name" value="ADENINE DNA GLYCOSYLASE"/>
    <property type="match status" value="1"/>
</dbReference>
<dbReference type="PANTHER" id="PTHR42944:SF1">
    <property type="entry name" value="ADENINE DNA GLYCOSYLASE"/>
    <property type="match status" value="1"/>
</dbReference>
<dbReference type="InterPro" id="IPR023170">
    <property type="entry name" value="HhH_base_excis_C"/>
</dbReference>
<dbReference type="InterPro" id="IPR029119">
    <property type="entry name" value="MutY_C"/>
</dbReference>
<evidence type="ECO:0000256" key="6">
    <source>
        <dbReference type="ARBA" id="ARBA00022485"/>
    </source>
</evidence>
<organism evidence="16 17">
    <name type="scientific">Aromatoleum buckelii</name>
    <dbReference type="NCBI Taxonomy" id="200254"/>
    <lineage>
        <taxon>Bacteria</taxon>
        <taxon>Pseudomonadati</taxon>
        <taxon>Pseudomonadota</taxon>
        <taxon>Betaproteobacteria</taxon>
        <taxon>Rhodocyclales</taxon>
        <taxon>Rhodocyclaceae</taxon>
        <taxon>Aromatoleum</taxon>
    </lineage>
</organism>
<comment type="cofactor">
    <cofactor evidence="14">
        <name>[4Fe-4S] cluster</name>
        <dbReference type="ChEBI" id="CHEBI:49883"/>
    </cofactor>
    <text evidence="14">Binds 1 [4Fe-4S] cluster.</text>
</comment>
<dbReference type="InterPro" id="IPR003265">
    <property type="entry name" value="HhH-GPD_domain"/>
</dbReference>
<keyword evidence="17" id="KW-1185">Reference proteome</keyword>
<dbReference type="NCBIfam" id="TIGR01084">
    <property type="entry name" value="mutY"/>
    <property type="match status" value="1"/>
</dbReference>
<keyword evidence="6" id="KW-0004">4Fe-4S</keyword>
<dbReference type="CDD" id="cd03431">
    <property type="entry name" value="NUDIX_DNA_Glycosylase_C-MutY"/>
    <property type="match status" value="1"/>
</dbReference>
<dbReference type="EMBL" id="WTVH01000010">
    <property type="protein sequence ID" value="NMF93114.1"/>
    <property type="molecule type" value="Genomic_DNA"/>
</dbReference>
<dbReference type="SMART" id="SM00478">
    <property type="entry name" value="ENDO3c"/>
    <property type="match status" value="1"/>
</dbReference>
<dbReference type="RefSeq" id="WP_169198397.1">
    <property type="nucleotide sequence ID" value="NZ_WTVH02000008.1"/>
</dbReference>
<evidence type="ECO:0000256" key="12">
    <source>
        <dbReference type="ARBA" id="ARBA00023204"/>
    </source>
</evidence>
<dbReference type="InterPro" id="IPR004036">
    <property type="entry name" value="Endonuclease-III-like_CS2"/>
</dbReference>
<keyword evidence="12" id="KW-0234">DNA repair</keyword>
<keyword evidence="11" id="KW-0411">Iron-sulfur</keyword>
<comment type="catalytic activity">
    <reaction evidence="1 14">
        <text>Hydrolyzes free adenine bases from 7,8-dihydro-8-oxoguanine:adenine mismatched double-stranded DNA, leaving an apurinic site.</text>
        <dbReference type="EC" id="3.2.2.31"/>
    </reaction>
</comment>
<dbReference type="InterPro" id="IPR004035">
    <property type="entry name" value="Endouclease-III_FeS-bd_BS"/>
</dbReference>
<dbReference type="Gene3D" id="1.10.1670.10">
    <property type="entry name" value="Helix-hairpin-Helix base-excision DNA repair enzymes (C-terminal)"/>
    <property type="match status" value="1"/>
</dbReference>
<reference evidence="16" key="1">
    <citation type="submission" date="2019-12" db="EMBL/GenBank/DDBJ databases">
        <title>Comparative genomics gives insights into the taxonomy of the Azoarcus-Aromatoleum group and reveals separate origins of nif in the plant-associated Azoarcus and non-plant-associated Aromatoleum sub-groups.</title>
        <authorList>
            <person name="Lafos M."/>
            <person name="Maluk M."/>
            <person name="Batista M."/>
            <person name="Junghare M."/>
            <person name="Carmona M."/>
            <person name="Faoro H."/>
            <person name="Cruz L.M."/>
            <person name="Battistoni F."/>
            <person name="De Souza E."/>
            <person name="Pedrosa F."/>
            <person name="Chen W.-M."/>
            <person name="Poole P.S."/>
            <person name="Dixon R.A."/>
            <person name="James E.K."/>
        </authorList>
    </citation>
    <scope>NUCLEOTIDE SEQUENCE</scope>
    <source>
        <strain evidence="16">U120</strain>
    </source>
</reference>
<name>A0ABX1N240_9RHOO</name>
<dbReference type="InterPro" id="IPR011257">
    <property type="entry name" value="DNA_glycosylase"/>
</dbReference>
<keyword evidence="7" id="KW-0479">Metal-binding</keyword>
<sequence length="355" mass="38748">MDTDTTFATRLIDWHRCHGRHDLPWQHTSDGAPDPYRIWLSEIMLQQTQVDTVIPYYARFLARFPDLAALAAAPVDEVLALWSGLGYYARARNLHKAAQAVADFHGGNFPSCAESIARLPGIGRSTAAAIAAFAFGKRAAILDGNVKRVLCRAFGVAGFPGERAVEARLWTLAESLLPQTDVATYIQAQMDLGATICRRSRPACARCPLADSCVAHREDRIAELPAARPRKAVPQRRVRVAVIHAAGRVLLEQRPPAGIWGGLLALPEIPDSEPDAGRWLQTRFGLAPRASLPLAPLNHAFTHFRLEITPIRFDVEDTGRSVAEAGHRWLALADLDAAGLPAPVRRILDALARGA</sequence>
<dbReference type="Proteomes" id="UP000601990">
    <property type="component" value="Unassembled WGS sequence"/>
</dbReference>
<dbReference type="SUPFAM" id="SSF48150">
    <property type="entry name" value="DNA-glycosylase"/>
    <property type="match status" value="1"/>
</dbReference>
<protein>
    <recommendedName>
        <fullName evidence="5 14">Adenine DNA glycosylase</fullName>
        <ecNumber evidence="4 14">3.2.2.31</ecNumber>
    </recommendedName>
</protein>
<keyword evidence="13 14" id="KW-0326">Glycosidase</keyword>
<evidence type="ECO:0000256" key="7">
    <source>
        <dbReference type="ARBA" id="ARBA00022723"/>
    </source>
</evidence>
<evidence type="ECO:0000256" key="13">
    <source>
        <dbReference type="ARBA" id="ARBA00023295"/>
    </source>
</evidence>
<dbReference type="InterPro" id="IPR044298">
    <property type="entry name" value="MIG/MutY"/>
</dbReference>
<dbReference type="InterPro" id="IPR015797">
    <property type="entry name" value="NUDIX_hydrolase-like_dom_sf"/>
</dbReference>
<evidence type="ECO:0000256" key="8">
    <source>
        <dbReference type="ARBA" id="ARBA00022763"/>
    </source>
</evidence>